<evidence type="ECO:0000256" key="2">
    <source>
        <dbReference type="SAM" id="MobiDB-lite"/>
    </source>
</evidence>
<gene>
    <name evidence="3" type="primary">Ank2</name>
    <name evidence="3" type="ORF">SPIL2461_LOCUS21353</name>
</gene>
<dbReference type="OrthoDB" id="10334416at2759"/>
<sequence>MIGVPPALPPRPPGGAPPAAVPFRAASDLPAAGQRRKTPAGAPADINYGPMGKDRPDHLWSVLHQREDSQPPAPNRAGRPRSRDDHGGGRESRSLPSRPDEVDQLPPLQAPFPYQAALPPIGWGGGAGAVGAAVDADWRADLKAANLRPRMLSLEPAGESREWMEKRLDVAITEQRSEISRRFAGFEQADKHFKDPRLLALERARFTSDIDWVQREHEQLHAQIQQVRSAGQESGQQHQRLVGALTAQNQKQDMRLQELEAGLAQAAAQIQGVMTAVSTGVLSAAGGNGGGTGEAAMGAAAVAASASANMEVLRAGLEREANARVALSVETAEQLKQLNDMVQELSGRQHQQVAAAQHQLQQNVAQDAQEAQRYEARFSSLEPSVQQLREELEQMRDQLSRSGADCTRRCEEAEEMCNKRLQGVQEAALSAARELWEEHQG</sequence>
<feature type="compositionally biased region" description="Basic and acidic residues" evidence="2">
    <location>
        <begin position="52"/>
        <end position="69"/>
    </location>
</feature>
<dbReference type="EMBL" id="CAJNIZ010046171">
    <property type="protein sequence ID" value="CAE7741764.1"/>
    <property type="molecule type" value="Genomic_DNA"/>
</dbReference>
<proteinExistence type="predicted"/>
<feature type="region of interest" description="Disordered" evidence="2">
    <location>
        <begin position="1"/>
        <end position="110"/>
    </location>
</feature>
<protein>
    <submittedName>
        <fullName evidence="3">Ank2 protein</fullName>
    </submittedName>
</protein>
<dbReference type="AlphaFoldDB" id="A0A812XU86"/>
<comment type="caution">
    <text evidence="3">The sequence shown here is derived from an EMBL/GenBank/DDBJ whole genome shotgun (WGS) entry which is preliminary data.</text>
</comment>
<feature type="coiled-coil region" evidence="1">
    <location>
        <begin position="357"/>
        <end position="405"/>
    </location>
</feature>
<feature type="non-terminal residue" evidence="3">
    <location>
        <position position="441"/>
    </location>
</feature>
<dbReference type="Proteomes" id="UP000649617">
    <property type="component" value="Unassembled WGS sequence"/>
</dbReference>
<name>A0A812XU86_SYMPI</name>
<keyword evidence="4" id="KW-1185">Reference proteome</keyword>
<evidence type="ECO:0000256" key="1">
    <source>
        <dbReference type="SAM" id="Coils"/>
    </source>
</evidence>
<feature type="compositionally biased region" description="Pro residues" evidence="2">
    <location>
        <begin position="1"/>
        <end position="20"/>
    </location>
</feature>
<feature type="compositionally biased region" description="Basic and acidic residues" evidence="2">
    <location>
        <begin position="81"/>
        <end position="101"/>
    </location>
</feature>
<accession>A0A812XU86</accession>
<evidence type="ECO:0000313" key="4">
    <source>
        <dbReference type="Proteomes" id="UP000649617"/>
    </source>
</evidence>
<reference evidence="3" key="1">
    <citation type="submission" date="2021-02" db="EMBL/GenBank/DDBJ databases">
        <authorList>
            <person name="Dougan E. K."/>
            <person name="Rhodes N."/>
            <person name="Thang M."/>
            <person name="Chan C."/>
        </authorList>
    </citation>
    <scope>NUCLEOTIDE SEQUENCE</scope>
</reference>
<organism evidence="3 4">
    <name type="scientific">Symbiodinium pilosum</name>
    <name type="common">Dinoflagellate</name>
    <dbReference type="NCBI Taxonomy" id="2952"/>
    <lineage>
        <taxon>Eukaryota</taxon>
        <taxon>Sar</taxon>
        <taxon>Alveolata</taxon>
        <taxon>Dinophyceae</taxon>
        <taxon>Suessiales</taxon>
        <taxon>Symbiodiniaceae</taxon>
        <taxon>Symbiodinium</taxon>
    </lineage>
</organism>
<evidence type="ECO:0000313" key="3">
    <source>
        <dbReference type="EMBL" id="CAE7741764.1"/>
    </source>
</evidence>
<keyword evidence="1" id="KW-0175">Coiled coil</keyword>